<dbReference type="AlphaFoldDB" id="A0A518DLP1"/>
<keyword evidence="2" id="KW-0812">Transmembrane</keyword>
<protein>
    <submittedName>
        <fullName evidence="3">Uncharacterized protein</fullName>
    </submittedName>
</protein>
<keyword evidence="2" id="KW-0472">Membrane</keyword>
<proteinExistence type="predicted"/>
<keyword evidence="4" id="KW-1185">Reference proteome</keyword>
<gene>
    <name evidence="3" type="ORF">Pla8534_05010</name>
</gene>
<dbReference type="EMBL" id="CP036433">
    <property type="protein sequence ID" value="QDU92752.1"/>
    <property type="molecule type" value="Genomic_DNA"/>
</dbReference>
<feature type="region of interest" description="Disordered" evidence="1">
    <location>
        <begin position="345"/>
        <end position="380"/>
    </location>
</feature>
<evidence type="ECO:0000256" key="1">
    <source>
        <dbReference type="SAM" id="MobiDB-lite"/>
    </source>
</evidence>
<evidence type="ECO:0000313" key="3">
    <source>
        <dbReference type="EMBL" id="QDU92752.1"/>
    </source>
</evidence>
<evidence type="ECO:0000313" key="4">
    <source>
        <dbReference type="Proteomes" id="UP000317648"/>
    </source>
</evidence>
<name>A0A518DLP1_9BACT</name>
<keyword evidence="2" id="KW-1133">Transmembrane helix</keyword>
<dbReference type="OrthoDB" id="226550at2"/>
<accession>A0A518DLP1</accession>
<feature type="transmembrane region" description="Helical" evidence="2">
    <location>
        <begin position="24"/>
        <end position="42"/>
    </location>
</feature>
<dbReference type="Proteomes" id="UP000317648">
    <property type="component" value="Chromosome"/>
</dbReference>
<sequence>MDKFPISFNDTGAKGFIAHHIEKIALGLAVLLTAVLFATGFTSETIKPNETPDRLKSTAEQALTRINDPTTWEVRLKPTMMLELNHADRVEISRASTPMKSYPAEVALNNSEVSPGFVKRSDPKLFPPSKPELIAFHGSLARKAPDTYVDPILKGKAAVVAAAPVAGAEALLGGGGEAVEGGRQLTERQKRRLLERDPEEPITGKSAIIGINGVAVKALAPWGEQEKAFLGAFADAEGYASTRDQPDYIDFELQRADVTALGAEEPIPAGAWKTVNNRAKSDLYAAQLYAAAVAERVDPRYVDETLTQQVPPILLRNLTDLFAHSETPFQSKSVDKESVTDDAAPIDPFAFPGLTPKKAQPGEDAPSAADPEATSVAGGPVKPADQVLVRVFDLSGLEPEHKYCYRVRLILADPNYLAMQGDTKITRRMLTEEVVNRLEALEKSGVASSTLVTAWGEASDPILIPSRPEKLLAGDATWYSTRAVPISPDVSVEFPIQEPEASVVVSVWDKSLTVDVSAEREVMRGSFLNFQSFADVVHPALLSIVRIDNYNFDLDAIVLDMRGGERLPHSSGDKPLTAPAEIFFFDSDGNLIVRNEVDDEVEFRDLMLIDDEVAAD</sequence>
<organism evidence="3 4">
    <name type="scientific">Lignipirellula cremea</name>
    <dbReference type="NCBI Taxonomy" id="2528010"/>
    <lineage>
        <taxon>Bacteria</taxon>
        <taxon>Pseudomonadati</taxon>
        <taxon>Planctomycetota</taxon>
        <taxon>Planctomycetia</taxon>
        <taxon>Pirellulales</taxon>
        <taxon>Pirellulaceae</taxon>
        <taxon>Lignipirellula</taxon>
    </lineage>
</organism>
<reference evidence="3 4" key="1">
    <citation type="submission" date="2019-02" db="EMBL/GenBank/DDBJ databases">
        <title>Deep-cultivation of Planctomycetes and their phenomic and genomic characterization uncovers novel biology.</title>
        <authorList>
            <person name="Wiegand S."/>
            <person name="Jogler M."/>
            <person name="Boedeker C."/>
            <person name="Pinto D."/>
            <person name="Vollmers J."/>
            <person name="Rivas-Marin E."/>
            <person name="Kohn T."/>
            <person name="Peeters S.H."/>
            <person name="Heuer A."/>
            <person name="Rast P."/>
            <person name="Oberbeckmann S."/>
            <person name="Bunk B."/>
            <person name="Jeske O."/>
            <person name="Meyerdierks A."/>
            <person name="Storesund J.E."/>
            <person name="Kallscheuer N."/>
            <person name="Luecker S."/>
            <person name="Lage O.M."/>
            <person name="Pohl T."/>
            <person name="Merkel B.J."/>
            <person name="Hornburger P."/>
            <person name="Mueller R.-W."/>
            <person name="Bruemmer F."/>
            <person name="Labrenz M."/>
            <person name="Spormann A.M."/>
            <person name="Op den Camp H."/>
            <person name="Overmann J."/>
            <person name="Amann R."/>
            <person name="Jetten M.S.M."/>
            <person name="Mascher T."/>
            <person name="Medema M.H."/>
            <person name="Devos D.P."/>
            <person name="Kaster A.-K."/>
            <person name="Ovreas L."/>
            <person name="Rohde M."/>
            <person name="Galperin M.Y."/>
            <person name="Jogler C."/>
        </authorList>
    </citation>
    <scope>NUCLEOTIDE SEQUENCE [LARGE SCALE GENOMIC DNA]</scope>
    <source>
        <strain evidence="3 4">Pla85_3_4</strain>
    </source>
</reference>
<dbReference type="RefSeq" id="WP_145048979.1">
    <property type="nucleotide sequence ID" value="NZ_CP036433.1"/>
</dbReference>
<evidence type="ECO:0000256" key="2">
    <source>
        <dbReference type="SAM" id="Phobius"/>
    </source>
</evidence>
<dbReference type="KEGG" id="lcre:Pla8534_05010"/>